<feature type="compositionally biased region" description="Basic and acidic residues" evidence="1">
    <location>
        <begin position="1766"/>
        <end position="1786"/>
    </location>
</feature>
<feature type="region of interest" description="Disordered" evidence="1">
    <location>
        <begin position="1766"/>
        <end position="1798"/>
    </location>
</feature>
<keyword evidence="4" id="KW-1185">Reference proteome</keyword>
<evidence type="ECO:0000259" key="2">
    <source>
        <dbReference type="PROSITE" id="PS50853"/>
    </source>
</evidence>
<feature type="domain" description="Fibronectin type-III" evidence="2">
    <location>
        <begin position="702"/>
        <end position="799"/>
    </location>
</feature>
<feature type="compositionally biased region" description="Polar residues" evidence="1">
    <location>
        <begin position="1306"/>
        <end position="1323"/>
    </location>
</feature>
<feature type="region of interest" description="Disordered" evidence="1">
    <location>
        <begin position="1599"/>
        <end position="1620"/>
    </location>
</feature>
<feature type="compositionally biased region" description="Low complexity" evidence="1">
    <location>
        <begin position="1133"/>
        <end position="1149"/>
    </location>
</feature>
<dbReference type="PROSITE" id="PS50853">
    <property type="entry name" value="FN3"/>
    <property type="match status" value="1"/>
</dbReference>
<dbReference type="PANTHER" id="PTHR33683:SF46">
    <property type="entry name" value="SUSHI DOMAIN-CONTAINING PROTEIN"/>
    <property type="match status" value="1"/>
</dbReference>
<protein>
    <recommendedName>
        <fullName evidence="2">Fibronectin type-III domain-containing protein</fullName>
    </recommendedName>
</protein>
<feature type="compositionally biased region" description="Polar residues" evidence="1">
    <location>
        <begin position="1604"/>
        <end position="1620"/>
    </location>
</feature>
<dbReference type="PANTHER" id="PTHR33683">
    <property type="entry name" value="1, PUTATIVE-RELATED"/>
    <property type="match status" value="1"/>
</dbReference>
<dbReference type="SUPFAM" id="SSF49265">
    <property type="entry name" value="Fibronectin type III"/>
    <property type="match status" value="1"/>
</dbReference>
<proteinExistence type="predicted"/>
<dbReference type="InterPro" id="IPR013783">
    <property type="entry name" value="Ig-like_fold"/>
</dbReference>
<dbReference type="InterPro" id="IPR003961">
    <property type="entry name" value="FN3_dom"/>
</dbReference>
<feature type="compositionally biased region" description="Low complexity" evidence="1">
    <location>
        <begin position="1088"/>
        <end position="1113"/>
    </location>
</feature>
<feature type="region of interest" description="Disordered" evidence="1">
    <location>
        <begin position="1088"/>
        <end position="1368"/>
    </location>
</feature>
<evidence type="ECO:0000313" key="4">
    <source>
        <dbReference type="Proteomes" id="UP001530400"/>
    </source>
</evidence>
<accession>A0ABD3PMH3</accession>
<evidence type="ECO:0000256" key="1">
    <source>
        <dbReference type="SAM" id="MobiDB-lite"/>
    </source>
</evidence>
<feature type="compositionally biased region" description="Low complexity" evidence="1">
    <location>
        <begin position="1175"/>
        <end position="1195"/>
    </location>
</feature>
<feature type="compositionally biased region" description="Polar residues" evidence="1">
    <location>
        <begin position="1211"/>
        <end position="1265"/>
    </location>
</feature>
<comment type="caution">
    <text evidence="3">The sequence shown here is derived from an EMBL/GenBank/DDBJ whole genome shotgun (WGS) entry which is preliminary data.</text>
</comment>
<feature type="compositionally biased region" description="Pro residues" evidence="1">
    <location>
        <begin position="1114"/>
        <end position="1132"/>
    </location>
</feature>
<evidence type="ECO:0000313" key="3">
    <source>
        <dbReference type="EMBL" id="KAL3787560.1"/>
    </source>
</evidence>
<feature type="compositionally biased region" description="Polar residues" evidence="1">
    <location>
        <begin position="1384"/>
        <end position="1401"/>
    </location>
</feature>
<reference evidence="3 4" key="1">
    <citation type="submission" date="2024-10" db="EMBL/GenBank/DDBJ databases">
        <title>Updated reference genomes for cyclostephanoid diatoms.</title>
        <authorList>
            <person name="Roberts W.R."/>
            <person name="Alverson A.J."/>
        </authorList>
    </citation>
    <scope>NUCLEOTIDE SEQUENCE [LARGE SCALE GENOMIC DNA]</scope>
    <source>
        <strain evidence="3 4">AJA010-31</strain>
    </source>
</reference>
<sequence>MKFTANFIPYIAFQFGFRHSLALVEPQPDTLTDVALAAFADIEAPLTAFYSSAEAPASFASALTVLEDKLGLAPGTKVDGRSGKPSSLDLRQPVLPGDGVGNGLLWSVGEGISGHGGPESDEEWSTLGVEAVKNWMLDHQTDLQIDASELFPSRNLFDTASPPAANVRTAVHGSGDTIQLSMYRSYNGIPVVGSRATATIKNGNLINVGLEKWGDIPKGFNTQPRLREQDAYDAIAIKTGLALTGEITCKPELQIITLSTGDVRTSLRSQFGNGYSHVLVWKVCPKFDGQRIEKMEGLVNAVTGEVLSFQDTVDYLQALGDVFPFSNDKIDARGSLQDGWPMPFMQVGNTITDTGGNYALTGSQTAYLSGPYTAYLSGPYVQMRDLCGTGYTSPTVFGIAKLTSADGIDWNGMSVSGGTDCSTPGVGTAANTHSSRSGFYELNKVIEIARSRLPSNSWLQSRLNSYMNINSSCNAYFDGDVNFYRSSSQCANTGELAGVFVHEWGHGMDYYDVSIGIAEPSGEGIADIYTALRLHDSCIGRGFFKSGVCNGNGNPCKTCNGVRDIDYLKRVNNSPTTFTWANANCGGQVHCLGYVYSEAVWSLYARELKGSPYNYDDNTAMEIVTRLTYIAAGNIQTWFSGSPPYGGCGANSGYLSFLAADDDNGNLNDGTPHMSAIYKAFNDQEIACNTPARQDSGCTGKPTEAPIVTVQDGNNKATLSWNAVQGASKYQVFRTEGLEQCEQGKVLLGTLDSSVLTYTDSGLANGRKYSYIVIPKGSSESCFGPSSACTSVVPVSGPGIGLNCDNDALIIPVLPGESPAVQSRTCEISGSCGFAGSVNVGCTSSLTGVSCAFSTATVTVSSSPKTVTLSIQATSAAQGAGSITISASSNSLVAHSTIPVSAAVAGGAQLASYDSSYKAPRCLVYGSECSSDNLLNGRGTITGGNELNAPNTIDNCQDGNSGTYHSDESLDKIVVRSGDVSGTGAGELMQAGQKATIIATVYAWGTGGSDSADFYYSTDSSPTWTLIGTKKPSSGGLSEIKIDYLLPEASIHRVRVNFRYNGSVNSCSDGSWDDHDDLVFMVNTGTAATPAPVSSAPSKKPVTPAPVSSAPSKKPTPLPTNSPSKKPTPSPTKKPTNSPSRKPTLSPTKKPTPVPTAKPTNNPSKAPVTSKPTIAPSKKPTAFPTAKPTAAPSKQPTKKPTLKPTNSPTTAKPTNNPSQAPVTSKPTNSPSQAPVTSKPTNSPSQAPVTHKPTNSPSQAPATSKPTLAPSKAPVSSSPSAQPIVATTSTTTTTSTTSTTTTTTTTLVTKSPTPLPTANPSSRPTLPPTSKPTVKPTQAPTSKSPSASPTSLSPITASPVSSPSGGGAQDAIFDSEFAVPRCKSTGSSCSSGDLLNGRNNISGGPEPGQPNTLDGCADGSYGSYHNDESIDKVLVRSGEKDGTGSGVSMEEGGRATIIASIWAWGSGASDTADFFYSADASNPVWQYLGSETPEGGGAQDLMVSYDLPQGPNQAVRVQFRYGGSIGTCTSGSYNDRDDIVFAVAKGTSQPTLAPVKTQPPTEATGGGPQQASYDASFFTARCSVYGSECDSLELLNGRGAMKNGNEPNRPNTLDSCTDGNSGSYHYDESIDRIVVRSGEEDGTGSGVNMVEGGRATIIASVWPWSSGSSDYADFYYRQNSANPQWVYIGTKKPSGSGLQEIKMSYTLPQGINQAVRVNFRYRGLQGANGECSKGSYDDTDDLVFAVKSSPSFTGLVAETAVTEDKPKDITVDAMKRNELTANKEGRRGGSKSSKNAKRA</sequence>
<dbReference type="Proteomes" id="UP001530400">
    <property type="component" value="Unassembled WGS sequence"/>
</dbReference>
<feature type="region of interest" description="Disordered" evidence="1">
    <location>
        <begin position="1549"/>
        <end position="1569"/>
    </location>
</feature>
<feature type="compositionally biased region" description="Low complexity" evidence="1">
    <location>
        <begin position="1268"/>
        <end position="1305"/>
    </location>
</feature>
<feature type="compositionally biased region" description="Low complexity" evidence="1">
    <location>
        <begin position="1335"/>
        <end position="1362"/>
    </location>
</feature>
<dbReference type="InterPro" id="IPR036116">
    <property type="entry name" value="FN3_sf"/>
</dbReference>
<dbReference type="Gene3D" id="2.60.40.10">
    <property type="entry name" value="Immunoglobulins"/>
    <property type="match status" value="1"/>
</dbReference>
<dbReference type="EMBL" id="JALLPJ020000606">
    <property type="protein sequence ID" value="KAL3787560.1"/>
    <property type="molecule type" value="Genomic_DNA"/>
</dbReference>
<feature type="region of interest" description="Disordered" evidence="1">
    <location>
        <begin position="1384"/>
        <end position="1421"/>
    </location>
</feature>
<name>A0ABD3PMH3_9STRA</name>
<dbReference type="SUPFAM" id="SSF55486">
    <property type="entry name" value="Metalloproteases ('zincins'), catalytic domain"/>
    <property type="match status" value="1"/>
</dbReference>
<gene>
    <name evidence="3" type="ORF">ACHAWO_006417</name>
</gene>
<organism evidence="3 4">
    <name type="scientific">Cyclotella atomus</name>
    <dbReference type="NCBI Taxonomy" id="382360"/>
    <lineage>
        <taxon>Eukaryota</taxon>
        <taxon>Sar</taxon>
        <taxon>Stramenopiles</taxon>
        <taxon>Ochrophyta</taxon>
        <taxon>Bacillariophyta</taxon>
        <taxon>Coscinodiscophyceae</taxon>
        <taxon>Thalassiosirophycidae</taxon>
        <taxon>Stephanodiscales</taxon>
        <taxon>Stephanodiscaceae</taxon>
        <taxon>Cyclotella</taxon>
    </lineage>
</organism>